<gene>
    <name evidence="1" type="ORF">CAAU_0544</name>
</gene>
<keyword evidence="2" id="KW-1185">Reference proteome</keyword>
<dbReference type="RefSeq" id="WP_008907908.1">
    <property type="nucleotide sequence ID" value="NZ_CAKP01000022.1"/>
</dbReference>
<protein>
    <submittedName>
        <fullName evidence="1">Uncharacterized protein</fullName>
    </submittedName>
</protein>
<comment type="caution">
    <text evidence="1">The sequence shown here is derived from an EMBL/GenBank/DDBJ whole genome shotgun (WGS) entry which is preliminary data.</text>
</comment>
<name>I7KSN9_9CLOT</name>
<evidence type="ECO:0000313" key="2">
    <source>
        <dbReference type="Proteomes" id="UP000007652"/>
    </source>
</evidence>
<dbReference type="Proteomes" id="UP000007652">
    <property type="component" value="Unassembled WGS sequence"/>
</dbReference>
<proteinExistence type="predicted"/>
<dbReference type="AlphaFoldDB" id="I7KSN9"/>
<dbReference type="STRING" id="857293.CAAU_0544"/>
<accession>I7KSN9</accession>
<organism evidence="1 2">
    <name type="scientific">Caloramator australicus RC3</name>
    <dbReference type="NCBI Taxonomy" id="857293"/>
    <lineage>
        <taxon>Bacteria</taxon>
        <taxon>Bacillati</taxon>
        <taxon>Bacillota</taxon>
        <taxon>Clostridia</taxon>
        <taxon>Eubacteriales</taxon>
        <taxon>Clostridiaceae</taxon>
        <taxon>Caloramator</taxon>
    </lineage>
</organism>
<reference evidence="1 2" key="1">
    <citation type="journal article" date="2011" name="J. Bacteriol.">
        <title>Draft genome sequence of Caloramator australicus strain RC3T, a thermoanaerobe from the Great Artesian Basin of Australia.</title>
        <authorList>
            <person name="Ogg C.D."/>
            <person name="Patel B.K.C."/>
        </authorList>
    </citation>
    <scope>NUCLEOTIDE SEQUENCE [LARGE SCALE GENOMIC DNA]</scope>
    <source>
        <strain evidence="1 2">RC3</strain>
    </source>
</reference>
<dbReference type="EMBL" id="CAKP01000022">
    <property type="protein sequence ID" value="CCJ32628.1"/>
    <property type="molecule type" value="Genomic_DNA"/>
</dbReference>
<evidence type="ECO:0000313" key="1">
    <source>
        <dbReference type="EMBL" id="CCJ32628.1"/>
    </source>
</evidence>
<sequence length="195" mass="23343">MVKIIKAGWRDYSKVKALLLKTIDYDFDIFSNYDGNILLDMMAKRCFKIVDSNKIIGLIVKYDFKREILFIPFETNVSFNEIIKELQDNFLGGYRIEFYYRNIEILKKLIHECNIKLLKDYKLMIIDLSKFKSINRLTNLNNLRIRTMIINKEEDKRVILQNSIFGENVKRKALSLEEVKSEERKKNLFQIYVFS</sequence>